<dbReference type="InterPro" id="IPR051861">
    <property type="entry name" value="NET_actin-binding_domain"/>
</dbReference>
<accession>A0A4S8JCG4</accession>
<evidence type="ECO:0000256" key="2">
    <source>
        <dbReference type="ARBA" id="ARBA00038006"/>
    </source>
</evidence>
<evidence type="ECO:0000259" key="5">
    <source>
        <dbReference type="PROSITE" id="PS51774"/>
    </source>
</evidence>
<evidence type="ECO:0000313" key="7">
    <source>
        <dbReference type="Proteomes" id="UP000317650"/>
    </source>
</evidence>
<feature type="coiled-coil region" evidence="3">
    <location>
        <begin position="266"/>
        <end position="377"/>
    </location>
</feature>
<feature type="coiled-coil region" evidence="3">
    <location>
        <begin position="708"/>
        <end position="862"/>
    </location>
</feature>
<evidence type="ECO:0000313" key="6">
    <source>
        <dbReference type="EMBL" id="THU59401.1"/>
    </source>
</evidence>
<proteinExistence type="inferred from homology"/>
<dbReference type="PROSITE" id="PS51774">
    <property type="entry name" value="NAB"/>
    <property type="match status" value="1"/>
</dbReference>
<dbReference type="EMBL" id="PYDT01000005">
    <property type="protein sequence ID" value="THU59401.1"/>
    <property type="molecule type" value="Genomic_DNA"/>
</dbReference>
<dbReference type="PANTHER" id="PTHR32258">
    <property type="entry name" value="PROTEIN NETWORKED 4A"/>
    <property type="match status" value="1"/>
</dbReference>
<dbReference type="Pfam" id="PF07765">
    <property type="entry name" value="KIP1"/>
    <property type="match status" value="1"/>
</dbReference>
<evidence type="ECO:0000256" key="1">
    <source>
        <dbReference type="ARBA" id="ARBA00023054"/>
    </source>
</evidence>
<keyword evidence="7" id="KW-1185">Reference proteome</keyword>
<dbReference type="Proteomes" id="UP000317650">
    <property type="component" value="Chromosome 7"/>
</dbReference>
<feature type="coiled-coil region" evidence="3">
    <location>
        <begin position="891"/>
        <end position="925"/>
    </location>
</feature>
<dbReference type="GO" id="GO:0005886">
    <property type="term" value="C:plasma membrane"/>
    <property type="evidence" value="ECO:0007669"/>
    <property type="project" value="TreeGrafter"/>
</dbReference>
<dbReference type="Gene3D" id="1.20.5.340">
    <property type="match status" value="2"/>
</dbReference>
<evidence type="ECO:0000256" key="4">
    <source>
        <dbReference type="SAM" id="MobiDB-lite"/>
    </source>
</evidence>
<comment type="caution">
    <text evidence="6">The sequence shown here is derived from an EMBL/GenBank/DDBJ whole genome shotgun (WGS) entry which is preliminary data.</text>
</comment>
<protein>
    <recommendedName>
        <fullName evidence="5">NAB domain-containing protein</fullName>
    </recommendedName>
</protein>
<sequence>MAAKLQAESRRLYSWWWDSHISPKNSKWLQENLADTDMKVNTIIKLLEEDADSFARRAEMYYKKRPELMKLVEELYRAYRALAEKYDHATGALRQAHRTMAEAFPNQIPLLLSDESPYGYSGNEAEPHTPEGPPPLRALFDLDELQKDALSLSSELHVIKRNGGYSEPSDSLSSKKGLKQLNEMFAIGEGTAFTTPEGRVRKGLHFQEEEGEDLENRTHKCSREQNQVKEKQDASYVTTGLQQDISQLSSESQNMKNQITTESDCNNKTENELQGLKDRISELISEKEASNIQYQISLERISVLESQISTTQNEMRKLNDEMVNKVKKLQSSEELNQSLLLELEMLTKQANMQENELHQKREELEKLQITIEEKHQQCLQTEMALCLKEKLHTQSQEEIDHLSREIQIWIQKLRDIELCNVDLQEEICKLKEENGTLHEQNLHSSLIIKELQGKIILIEEKNKTLEGEVRLYLCEKEGLTEELNHIKEDTNDLEGKHRDLMEQKEAASICAESLKAAVKDLQNKNSELKDICKKHEAEKEFLVDKLKDMDNVLEKNMVLEDSLADASIELEVLRGKILALENLHESLNGRDPYSNLEKLSDKNSFLENSLSDVSSEVGSLRSKLKDFEESCQSLSDQNSGLLAEKNNLLSQLETLNQNVEKLLENNSSLESSLSDVTTEVGCLRTKLKDSEESCQSLSDQNSGLFAERNALVTEIEVLTQNMENLLHKNSLLENSLSDVNSEMACLKSKLKDLEESCQSLSSQNSSLISERDNLLSRVVTFTQNVEKLTDRNSFLENSLSDISCEVESLRSQLKDCEESSQSLNDQNSSLLAERDSLLSQNIEKLSEKNSLLENSLSDVRTEVGCLRSKLKDSEESCQSLSDQNSGLIVERNTLVSQVNNITLNLEELENRLMDMKDANLNLTREKDLIISQVKDLQDLLKLEKEEHETRIQSFKCQLATSENHNFLLQQESQLKDQQLESEQDNNTLIVGKKSVSVDEFQVELDYEADKLIKEELTQKISTLSEVVVDRNKEIRCLYEANEMLQREIYHMREEVKVLMSREEDLKLELQKEIDENEHCEVEIKALLSDIQVSTVNAAMYEEKVHELILEEVGSLLQKETLKMEVALTKEQLDSMKKKLDDLEGENSGLKAGLDFYLALNFALFSQVLPLVPHHHHCDNQPSDGYKAMNIEGIPVLEKLITKVKLLEEVIVDIQSHRQQEGFDANSNSEAASKETNGIKINEIGRGQEAQVNLHSIEHVDDGGLNDTEITKGKNGQVTKDIQLDQGSSSLLFRTIGSYGLSRISNDGINDQLWEAAETNCSKQVWKTSTNATEQDIEPVEEEKSEYPSSELMVEKELSVDKLEIPTRVLTSRQEWTKRVLESLQNDARRLSDLKTNVKNLKRKMESSQMGKLPASSGYDTVKSQLEDAEGAVMELIDTNNKLTSKAEEYHSTNGMGTKSEESSSTGRRQISTQSRKESEKVGRLELELHKIQYVMLKFEEEHVNRHTSAMDRRSRTLLSDYIYGRRDGRRQTKKSSFCGCMRPKTKGDQ</sequence>
<comment type="similarity">
    <text evidence="2">Belongs to the NET family.</text>
</comment>
<feature type="region of interest" description="Disordered" evidence="4">
    <location>
        <begin position="1395"/>
        <end position="1418"/>
    </location>
</feature>
<feature type="region of interest" description="Disordered" evidence="4">
    <location>
        <begin position="209"/>
        <end position="235"/>
    </location>
</feature>
<reference evidence="6 7" key="1">
    <citation type="journal article" date="2019" name="Nat. Plants">
        <title>Genome sequencing of Musa balbisiana reveals subgenome evolution and function divergence in polyploid bananas.</title>
        <authorList>
            <person name="Yao X."/>
        </authorList>
    </citation>
    <scope>NUCLEOTIDE SEQUENCE [LARGE SCALE GENOMIC DNA]</scope>
    <source>
        <strain evidence="7">cv. DH-PKW</strain>
        <tissue evidence="6">Leaves</tissue>
    </source>
</reference>
<dbReference type="SUPFAM" id="SSF57997">
    <property type="entry name" value="Tropomyosin"/>
    <property type="match status" value="1"/>
</dbReference>
<dbReference type="PANTHER" id="PTHR32258:SF6">
    <property type="entry name" value="PROTEIN NETWORKED 1A"/>
    <property type="match status" value="1"/>
</dbReference>
<feature type="compositionally biased region" description="Basic and acidic residues" evidence="4">
    <location>
        <begin position="214"/>
        <end position="233"/>
    </location>
</feature>
<feature type="compositionally biased region" description="Polar residues" evidence="4">
    <location>
        <begin position="1451"/>
        <end position="1473"/>
    </location>
</feature>
<feature type="region of interest" description="Disordered" evidence="4">
    <location>
        <begin position="116"/>
        <end position="135"/>
    </location>
</feature>
<gene>
    <name evidence="6" type="ORF">C4D60_Mb07t01780</name>
</gene>
<evidence type="ECO:0000256" key="3">
    <source>
        <dbReference type="SAM" id="Coils"/>
    </source>
</evidence>
<feature type="region of interest" description="Disordered" evidence="4">
    <location>
        <begin position="1448"/>
        <end position="1481"/>
    </location>
</feature>
<dbReference type="GO" id="GO:0051015">
    <property type="term" value="F:actin filament binding"/>
    <property type="evidence" value="ECO:0007669"/>
    <property type="project" value="TreeGrafter"/>
</dbReference>
<dbReference type="STRING" id="52838.A0A4S8JCG4"/>
<feature type="coiled-coil region" evidence="3">
    <location>
        <begin position="1118"/>
        <end position="1152"/>
    </location>
</feature>
<feature type="domain" description="NAB" evidence="5">
    <location>
        <begin position="13"/>
        <end position="93"/>
    </location>
</feature>
<keyword evidence="1 3" id="KW-0175">Coiled coil</keyword>
<name>A0A4S8JCG4_MUSBA</name>
<dbReference type="InterPro" id="IPR011684">
    <property type="entry name" value="NAB"/>
</dbReference>
<organism evidence="6 7">
    <name type="scientific">Musa balbisiana</name>
    <name type="common">Banana</name>
    <dbReference type="NCBI Taxonomy" id="52838"/>
    <lineage>
        <taxon>Eukaryota</taxon>
        <taxon>Viridiplantae</taxon>
        <taxon>Streptophyta</taxon>
        <taxon>Embryophyta</taxon>
        <taxon>Tracheophyta</taxon>
        <taxon>Spermatophyta</taxon>
        <taxon>Magnoliopsida</taxon>
        <taxon>Liliopsida</taxon>
        <taxon>Zingiberales</taxon>
        <taxon>Musaceae</taxon>
        <taxon>Musa</taxon>
    </lineage>
</organism>
<dbReference type="SUPFAM" id="SSF90257">
    <property type="entry name" value="Myosin rod fragments"/>
    <property type="match status" value="1"/>
</dbReference>
<feature type="coiled-coil region" evidence="3">
    <location>
        <begin position="448"/>
        <end position="679"/>
    </location>
</feature>